<dbReference type="Proteomes" id="UP000828251">
    <property type="component" value="Unassembled WGS sequence"/>
</dbReference>
<organism evidence="1 2">
    <name type="scientific">Gossypium stocksii</name>
    <dbReference type="NCBI Taxonomy" id="47602"/>
    <lineage>
        <taxon>Eukaryota</taxon>
        <taxon>Viridiplantae</taxon>
        <taxon>Streptophyta</taxon>
        <taxon>Embryophyta</taxon>
        <taxon>Tracheophyta</taxon>
        <taxon>Spermatophyta</taxon>
        <taxon>Magnoliopsida</taxon>
        <taxon>eudicotyledons</taxon>
        <taxon>Gunneridae</taxon>
        <taxon>Pentapetalae</taxon>
        <taxon>rosids</taxon>
        <taxon>malvids</taxon>
        <taxon>Malvales</taxon>
        <taxon>Malvaceae</taxon>
        <taxon>Malvoideae</taxon>
        <taxon>Gossypium</taxon>
    </lineage>
</organism>
<dbReference type="AlphaFoldDB" id="A0A9D3U6A9"/>
<name>A0A9D3U6A9_9ROSI</name>
<reference evidence="1 2" key="1">
    <citation type="journal article" date="2021" name="Plant Biotechnol. J.">
        <title>Multi-omics assisted identification of the key and species-specific regulatory components of drought-tolerant mechanisms in Gossypium stocksii.</title>
        <authorList>
            <person name="Yu D."/>
            <person name="Ke L."/>
            <person name="Zhang D."/>
            <person name="Wu Y."/>
            <person name="Sun Y."/>
            <person name="Mei J."/>
            <person name="Sun J."/>
            <person name="Sun Y."/>
        </authorList>
    </citation>
    <scope>NUCLEOTIDE SEQUENCE [LARGE SCALE GENOMIC DNA]</scope>
    <source>
        <strain evidence="2">cv. E1</strain>
        <tissue evidence="1">Leaf</tissue>
    </source>
</reference>
<accession>A0A9D3U6A9</accession>
<sequence length="89" mass="10210">MLSRTRVRALRPWYILVRFQTATQMRFRIAKAQLMIMSSPNRVRVPLLNPSPITPIHKLGVFCVFCCVLCVHEPCKHHILSGPKAMSPI</sequence>
<evidence type="ECO:0000313" key="2">
    <source>
        <dbReference type="Proteomes" id="UP000828251"/>
    </source>
</evidence>
<gene>
    <name evidence="1" type="ORF">J1N35_042831</name>
</gene>
<comment type="caution">
    <text evidence="1">The sequence shown here is derived from an EMBL/GenBank/DDBJ whole genome shotgun (WGS) entry which is preliminary data.</text>
</comment>
<proteinExistence type="predicted"/>
<keyword evidence="2" id="KW-1185">Reference proteome</keyword>
<dbReference type="EMBL" id="JAIQCV010000013">
    <property type="protein sequence ID" value="KAH1030657.1"/>
    <property type="molecule type" value="Genomic_DNA"/>
</dbReference>
<evidence type="ECO:0000313" key="1">
    <source>
        <dbReference type="EMBL" id="KAH1030657.1"/>
    </source>
</evidence>
<protein>
    <submittedName>
        <fullName evidence="1">Uncharacterized protein</fullName>
    </submittedName>
</protein>